<feature type="compositionally biased region" description="Low complexity" evidence="1">
    <location>
        <begin position="532"/>
        <end position="591"/>
    </location>
</feature>
<feature type="region of interest" description="Disordered" evidence="1">
    <location>
        <begin position="532"/>
        <end position="604"/>
    </location>
</feature>
<dbReference type="RefSeq" id="WP_269880866.1">
    <property type="nucleotide sequence ID" value="NZ_JAQAGZ010000004.1"/>
</dbReference>
<dbReference type="Proteomes" id="UP001527882">
    <property type="component" value="Unassembled WGS sequence"/>
</dbReference>
<feature type="region of interest" description="Disordered" evidence="1">
    <location>
        <begin position="396"/>
        <end position="485"/>
    </location>
</feature>
<keyword evidence="3" id="KW-1185">Reference proteome</keyword>
<organism evidence="2 3">
    <name type="scientific">Paenibacillus gyeongsangnamensis</name>
    <dbReference type="NCBI Taxonomy" id="3388067"/>
    <lineage>
        <taxon>Bacteria</taxon>
        <taxon>Bacillati</taxon>
        <taxon>Bacillota</taxon>
        <taxon>Bacilli</taxon>
        <taxon>Bacillales</taxon>
        <taxon>Paenibacillaceae</taxon>
        <taxon>Paenibacillus</taxon>
    </lineage>
</organism>
<evidence type="ECO:0000313" key="2">
    <source>
        <dbReference type="EMBL" id="MCZ8512441.1"/>
    </source>
</evidence>
<name>A0ABT4Q6E2_9BACL</name>
<evidence type="ECO:0000313" key="3">
    <source>
        <dbReference type="Proteomes" id="UP001527882"/>
    </source>
</evidence>
<proteinExistence type="predicted"/>
<protein>
    <recommendedName>
        <fullName evidence="4">Flagellar hook-length control protein-like C-terminal domain-containing protein</fullName>
    </recommendedName>
</protein>
<sequence>MNIGGLIRSLTGDAQAAEPKTLELKSGEVVRGVVLQTYSDQEALVNISGVQVRAKMETPLTPGDSTLLQVQPESSGGQVVLKPVQMANVPLAELPLGDVLKTLGLSDVPVNRQLVQLLHRAGIELSPENVKAFAELLPKMPSSIKMADWMPSAVIAFQKGLPLTPETVQSIRQAVQAQPLHETLEQLEAYVSEQLDGGSGLTPRSRELLQGVLELIRQVRSAAVSQAGAGSAAAASQEGSGSAESGAPAAAGPRAGAGSAAGGAPAAAASQAGAGSAASGAPGAAASQAGAGSAASGAPAAAASQAGAGSAASGAPAAAAPQAGAGSAASGAPAAAAPQAGAGSAASGAPAAAAPQAGAGSAASGAPAAAAPQAGAGSAASEAASAAAAQAGAGSAAGGAPAAAAPQAGAGSAAGGAPSAAAPQAGAGSAAGGAPSAAAPQAGAGSAAGGAPSAAAPQAGAGSAAGGAPSAAASQAGAGSAAGGAPSAAAVQAGAGSAASGAPAAAAPQAGAGSAASGAPAAAASQAGAGSAASGAPAAAAPQAGAGSAASGAPSAAAPQAGAGSAAGGAPSAAAVQAGAGSAAGGAPSAAEQSVQSDAKMGAQPAADHWLGRMMKSLGIEHEHQALKRIDADPASLANQLASDSTDKPADTLKSMLLQLSRADDLPAGIKEAAQQAVQQITGQQLLLMPGRDALFSQITLFVPLLNGNGEQTASIHIQSRKGKNGRLDADNCRLVFDLSMRSLGNTMVDVQVVNKIVSLHVHNDLPFTQELLESQKEEIKDKLSSIGYQFISLKCSPYPSPRFGGTGAGASANLETDSARLSSVYVQKPYKGVDIRL</sequence>
<feature type="region of interest" description="Disordered" evidence="1">
    <location>
        <begin position="235"/>
        <end position="264"/>
    </location>
</feature>
<evidence type="ECO:0008006" key="4">
    <source>
        <dbReference type="Google" id="ProtNLM"/>
    </source>
</evidence>
<dbReference type="EMBL" id="JAQAGZ010000004">
    <property type="protein sequence ID" value="MCZ8512441.1"/>
    <property type="molecule type" value="Genomic_DNA"/>
</dbReference>
<gene>
    <name evidence="2" type="ORF">O9H85_08340</name>
</gene>
<evidence type="ECO:0000256" key="1">
    <source>
        <dbReference type="SAM" id="MobiDB-lite"/>
    </source>
</evidence>
<reference evidence="2 3" key="1">
    <citation type="submission" date="2022-12" db="EMBL/GenBank/DDBJ databases">
        <title>Draft genome sequence of Paenibacillus sp. dW9.</title>
        <authorList>
            <person name="Choi E.-W."/>
            <person name="Kim D.-U."/>
        </authorList>
    </citation>
    <scope>NUCLEOTIDE SEQUENCE [LARGE SCALE GENOMIC DNA]</scope>
    <source>
        <strain evidence="3">dW9</strain>
    </source>
</reference>
<comment type="caution">
    <text evidence="2">The sequence shown here is derived from an EMBL/GenBank/DDBJ whole genome shotgun (WGS) entry which is preliminary data.</text>
</comment>
<feature type="region of interest" description="Disordered" evidence="1">
    <location>
        <begin position="311"/>
        <end position="369"/>
    </location>
</feature>
<accession>A0ABT4Q6E2</accession>